<dbReference type="FunFam" id="3.30.450.40:FF:000007">
    <property type="entry name" value="Phosphodiesterase"/>
    <property type="match status" value="1"/>
</dbReference>
<feature type="compositionally biased region" description="Low complexity" evidence="1">
    <location>
        <begin position="169"/>
        <end position="200"/>
    </location>
</feature>
<dbReference type="EMBL" id="JAWZYT010007188">
    <property type="protein sequence ID" value="KAK4286975.1"/>
    <property type="molecule type" value="Genomic_DNA"/>
</dbReference>
<dbReference type="Pfam" id="PF01590">
    <property type="entry name" value="GAF"/>
    <property type="match status" value="1"/>
</dbReference>
<accession>A0AAE1ND32</accession>
<protein>
    <recommendedName>
        <fullName evidence="2">GAF domain-containing protein</fullName>
    </recommendedName>
</protein>
<dbReference type="InterPro" id="IPR029016">
    <property type="entry name" value="GAF-like_dom_sf"/>
</dbReference>
<feature type="non-terminal residue" evidence="3">
    <location>
        <position position="1"/>
    </location>
</feature>
<dbReference type="Gene3D" id="3.30.450.40">
    <property type="match status" value="1"/>
</dbReference>
<dbReference type="SUPFAM" id="SSF55781">
    <property type="entry name" value="GAF domain-like"/>
    <property type="match status" value="2"/>
</dbReference>
<dbReference type="SMART" id="SM00065">
    <property type="entry name" value="GAF"/>
    <property type="match status" value="1"/>
</dbReference>
<evidence type="ECO:0000313" key="3">
    <source>
        <dbReference type="EMBL" id="KAK4286975.1"/>
    </source>
</evidence>
<dbReference type="InterPro" id="IPR003018">
    <property type="entry name" value="GAF"/>
</dbReference>
<proteinExistence type="predicted"/>
<name>A0AAE1ND32_9EUCA</name>
<dbReference type="Proteomes" id="UP001292094">
    <property type="component" value="Unassembled WGS sequence"/>
</dbReference>
<feature type="region of interest" description="Disordered" evidence="1">
    <location>
        <begin position="91"/>
        <end position="299"/>
    </location>
</feature>
<evidence type="ECO:0000259" key="2">
    <source>
        <dbReference type="SMART" id="SM00065"/>
    </source>
</evidence>
<keyword evidence="4" id="KW-1185">Reference proteome</keyword>
<evidence type="ECO:0000256" key="1">
    <source>
        <dbReference type="SAM" id="MobiDB-lite"/>
    </source>
</evidence>
<feature type="compositionally biased region" description="Low complexity" evidence="1">
    <location>
        <begin position="111"/>
        <end position="131"/>
    </location>
</feature>
<comment type="caution">
    <text evidence="3">The sequence shown here is derived from an EMBL/GenBank/DDBJ whole genome shotgun (WGS) entry which is preliminary data.</text>
</comment>
<organism evidence="3 4">
    <name type="scientific">Petrolisthes manimaculis</name>
    <dbReference type="NCBI Taxonomy" id="1843537"/>
    <lineage>
        <taxon>Eukaryota</taxon>
        <taxon>Metazoa</taxon>
        <taxon>Ecdysozoa</taxon>
        <taxon>Arthropoda</taxon>
        <taxon>Crustacea</taxon>
        <taxon>Multicrustacea</taxon>
        <taxon>Malacostraca</taxon>
        <taxon>Eumalacostraca</taxon>
        <taxon>Eucarida</taxon>
        <taxon>Decapoda</taxon>
        <taxon>Pleocyemata</taxon>
        <taxon>Anomura</taxon>
        <taxon>Galatheoidea</taxon>
        <taxon>Porcellanidae</taxon>
        <taxon>Petrolisthes</taxon>
    </lineage>
</organism>
<evidence type="ECO:0000313" key="4">
    <source>
        <dbReference type="Proteomes" id="UP001292094"/>
    </source>
</evidence>
<reference evidence="3" key="1">
    <citation type="submission" date="2023-11" db="EMBL/GenBank/DDBJ databases">
        <title>Genome assemblies of two species of porcelain crab, Petrolisthes cinctipes and Petrolisthes manimaculis (Anomura: Porcellanidae).</title>
        <authorList>
            <person name="Angst P."/>
        </authorList>
    </citation>
    <scope>NUCLEOTIDE SEQUENCE</scope>
    <source>
        <strain evidence="3">PB745_02</strain>
        <tissue evidence="3">Gill</tissue>
    </source>
</reference>
<dbReference type="AlphaFoldDB" id="A0AAE1ND32"/>
<sequence>LGGRCGAGLVFLILVSEDEELTVHVLGSTTLSTPLKIPVSNNSFSQALTSRRPMTLEDIEAPHRENLWRLLGLVQESERLQGVSDTVVVGARGSSHQGRGVLRNGAATTQSVDDSVSSSHNTTSSSSSPSSGHYRGMEMSVDSQGKRPHGGDDGSSEATRSPAAARVVTTTGATTTTNTSSSSNNSSNSSNSRSSNTATTKTHKLHRSPLMQTIDDPTDQIDRIAGGGVGGGSRREAVSASGRRTEAGGGGGRRLERGSSMALPTSRPLPPSSTSDNHNHHQSPHKVPKLSSHSASLPSTCDPHYNTSLASELTTPTSLMCVPIAAPGREATSVLVCLLNKVTPGDFGSQEVKIVEDCFKYTVGMLVNTAEAERERRLRTQCQALLSVAQNLFTHLDDVSVLLREIMSEARRLTDAERCSLFLLDRENDQLVAKVFDGERKEESSGEVRLPATQGIAGHVASTGALLNIRDAYSHPLFYKGFDECTGFKTRNILCFPIKQEAGEVLGVAELCNKTTGLHFTRFDEEIATAFSSYCGISITNSLLYKKVVDAQVRSKLSNELMMFHMK</sequence>
<feature type="domain" description="GAF" evidence="2">
    <location>
        <begin position="398"/>
        <end position="549"/>
    </location>
</feature>
<feature type="non-terminal residue" evidence="3">
    <location>
        <position position="567"/>
    </location>
</feature>
<gene>
    <name evidence="3" type="ORF">Pmani_039943</name>
</gene>